<dbReference type="Proteomes" id="UP001549251">
    <property type="component" value="Unassembled WGS sequence"/>
</dbReference>
<evidence type="ECO:0000313" key="3">
    <source>
        <dbReference type="Proteomes" id="UP001549251"/>
    </source>
</evidence>
<dbReference type="EC" id="5.1.3.2" evidence="2"/>
<protein>
    <submittedName>
        <fullName evidence="2">UDP-glucose 4-epimerase</fullName>
        <ecNumber evidence="2">5.1.3.2</ecNumber>
    </submittedName>
</protein>
<comment type="caution">
    <text evidence="2">The sequence shown here is derived from an EMBL/GenBank/DDBJ whole genome shotgun (WGS) entry which is preliminary data.</text>
</comment>
<dbReference type="PANTHER" id="PTHR43245:SF13">
    <property type="entry name" value="UDP-D-APIOSE_UDP-D-XYLOSE SYNTHASE 2"/>
    <property type="match status" value="1"/>
</dbReference>
<dbReference type="Gene3D" id="3.40.50.720">
    <property type="entry name" value="NAD(P)-binding Rossmann-like Domain"/>
    <property type="match status" value="1"/>
</dbReference>
<name>A0ABV2PZL6_9GAMM</name>
<dbReference type="Pfam" id="PF01370">
    <property type="entry name" value="Epimerase"/>
    <property type="match status" value="1"/>
</dbReference>
<dbReference type="GO" id="GO:0003978">
    <property type="term" value="F:UDP-glucose 4-epimerase activity"/>
    <property type="evidence" value="ECO:0007669"/>
    <property type="project" value="UniProtKB-EC"/>
</dbReference>
<dbReference type="InterPro" id="IPR036291">
    <property type="entry name" value="NAD(P)-bd_dom_sf"/>
</dbReference>
<sequence length="308" mass="33367">MTEAILILGGGGFVGRSLTRTLALKGTPVITVNRSTPGFEHPLVESVVGEFREPEAFAPLLTRSHTVVHLASTSTPGTSAARPLQEVNTNLYITASLLQALQDHPDVELLYMSSGGSLYADASGLPSDESARVHPRSYHGAAKLASEHLISAWCDQFDGRATILRPSNIYGPGQPERPGFGVIPAAFGKILRNETLHVWGDGSVRRDYVYIDDLIRLCTMILGTPMPKGTRIFNACSGTSISLNELFDVMEAATGRPLHRSYDASRAVDASCIAMDATHAAKVYSWRHQTSLKEGLIQTWDWISCAMS</sequence>
<gene>
    <name evidence="2" type="ORF">ABIE04_002870</name>
</gene>
<organism evidence="2 3">
    <name type="scientific">Rhodanobacter soli</name>
    <dbReference type="NCBI Taxonomy" id="590609"/>
    <lineage>
        <taxon>Bacteria</taxon>
        <taxon>Pseudomonadati</taxon>
        <taxon>Pseudomonadota</taxon>
        <taxon>Gammaproteobacteria</taxon>
        <taxon>Lysobacterales</taxon>
        <taxon>Rhodanobacteraceae</taxon>
        <taxon>Rhodanobacter</taxon>
    </lineage>
</organism>
<dbReference type="RefSeq" id="WP_354551580.1">
    <property type="nucleotide sequence ID" value="NZ_JBEPSD010000003.1"/>
</dbReference>
<dbReference type="InterPro" id="IPR050177">
    <property type="entry name" value="Lipid_A_modif_metabolic_enz"/>
</dbReference>
<dbReference type="SUPFAM" id="SSF51735">
    <property type="entry name" value="NAD(P)-binding Rossmann-fold domains"/>
    <property type="match status" value="1"/>
</dbReference>
<feature type="domain" description="NAD-dependent epimerase/dehydratase" evidence="1">
    <location>
        <begin position="5"/>
        <end position="234"/>
    </location>
</feature>
<proteinExistence type="predicted"/>
<evidence type="ECO:0000259" key="1">
    <source>
        <dbReference type="Pfam" id="PF01370"/>
    </source>
</evidence>
<keyword evidence="3" id="KW-1185">Reference proteome</keyword>
<dbReference type="EMBL" id="JBEPSD010000003">
    <property type="protein sequence ID" value="MET4570491.1"/>
    <property type="molecule type" value="Genomic_DNA"/>
</dbReference>
<reference evidence="2 3" key="1">
    <citation type="submission" date="2024-06" db="EMBL/GenBank/DDBJ databases">
        <title>Sorghum-associated microbial communities from plants grown in Nebraska, USA.</title>
        <authorList>
            <person name="Schachtman D."/>
        </authorList>
    </citation>
    <scope>NUCLEOTIDE SEQUENCE [LARGE SCALE GENOMIC DNA]</scope>
    <source>
        <strain evidence="2 3">1757</strain>
    </source>
</reference>
<keyword evidence="2" id="KW-0413">Isomerase</keyword>
<evidence type="ECO:0000313" key="2">
    <source>
        <dbReference type="EMBL" id="MET4570491.1"/>
    </source>
</evidence>
<dbReference type="PANTHER" id="PTHR43245">
    <property type="entry name" value="BIFUNCTIONAL POLYMYXIN RESISTANCE PROTEIN ARNA"/>
    <property type="match status" value="1"/>
</dbReference>
<dbReference type="InterPro" id="IPR001509">
    <property type="entry name" value="Epimerase_deHydtase"/>
</dbReference>
<accession>A0ABV2PZL6</accession>